<keyword evidence="3" id="KW-0963">Cytoplasm</keyword>
<evidence type="ECO:0000256" key="8">
    <source>
        <dbReference type="SAM" id="Coils"/>
    </source>
</evidence>
<keyword evidence="6 8" id="KW-0175">Coiled coil</keyword>
<dbReference type="GO" id="GO:0005737">
    <property type="term" value="C:cytoplasm"/>
    <property type="evidence" value="ECO:0007669"/>
    <property type="project" value="UniProtKB-SubCell"/>
</dbReference>
<gene>
    <name evidence="11" type="ORF">C7M84_000399</name>
</gene>
<dbReference type="OrthoDB" id="6367733at2759"/>
<reference evidence="11 12" key="1">
    <citation type="submission" date="2018-04" db="EMBL/GenBank/DDBJ databases">
        <authorList>
            <person name="Zhang X."/>
            <person name="Yuan J."/>
            <person name="Li F."/>
            <person name="Xiang J."/>
        </authorList>
    </citation>
    <scope>NUCLEOTIDE SEQUENCE [LARGE SCALE GENOMIC DNA]</scope>
    <source>
        <tissue evidence="11">Muscle</tissue>
    </source>
</reference>
<evidence type="ECO:0000256" key="4">
    <source>
        <dbReference type="ARBA" id="ARBA00022692"/>
    </source>
</evidence>
<evidence type="ECO:0000256" key="2">
    <source>
        <dbReference type="ARBA" id="ARBA00004496"/>
    </source>
</evidence>
<dbReference type="Proteomes" id="UP000283509">
    <property type="component" value="Unassembled WGS sequence"/>
</dbReference>
<feature type="non-terminal residue" evidence="11">
    <location>
        <position position="1"/>
    </location>
</feature>
<name>A0A423TWK0_PENVA</name>
<evidence type="ECO:0000256" key="10">
    <source>
        <dbReference type="SAM" id="Phobius"/>
    </source>
</evidence>
<proteinExistence type="predicted"/>
<evidence type="ECO:0000256" key="1">
    <source>
        <dbReference type="ARBA" id="ARBA00004167"/>
    </source>
</evidence>
<accession>A0A423TWK0</accession>
<evidence type="ECO:0000256" key="5">
    <source>
        <dbReference type="ARBA" id="ARBA00022989"/>
    </source>
</evidence>
<feature type="compositionally biased region" description="Polar residues" evidence="9">
    <location>
        <begin position="232"/>
        <end position="249"/>
    </location>
</feature>
<keyword evidence="7 10" id="KW-0472">Membrane</keyword>
<feature type="region of interest" description="Disordered" evidence="9">
    <location>
        <begin position="154"/>
        <end position="197"/>
    </location>
</feature>
<dbReference type="Pfam" id="PF05781">
    <property type="entry name" value="MRVI1"/>
    <property type="match status" value="1"/>
</dbReference>
<evidence type="ECO:0000313" key="11">
    <source>
        <dbReference type="EMBL" id="ROT80839.1"/>
    </source>
</evidence>
<dbReference type="AlphaFoldDB" id="A0A423TWK0"/>
<evidence type="ECO:0000256" key="7">
    <source>
        <dbReference type="ARBA" id="ARBA00023136"/>
    </source>
</evidence>
<dbReference type="STRING" id="6689.A0A423TWK0"/>
<evidence type="ECO:0000256" key="6">
    <source>
        <dbReference type="ARBA" id="ARBA00023054"/>
    </source>
</evidence>
<feature type="transmembrane region" description="Helical" evidence="10">
    <location>
        <begin position="290"/>
        <end position="308"/>
    </location>
</feature>
<dbReference type="PANTHER" id="PTHR15352">
    <property type="entry name" value="LYMPHOID-RESTRICTED MEMBRANE PROTEIN, JAW1"/>
    <property type="match status" value="1"/>
</dbReference>
<comment type="subcellular location">
    <subcellularLocation>
        <location evidence="2">Cytoplasm</location>
    </subcellularLocation>
    <subcellularLocation>
        <location evidence="1">Membrane</location>
        <topology evidence="1">Single-pass membrane protein</topology>
    </subcellularLocation>
</comment>
<keyword evidence="4 10" id="KW-0812">Transmembrane</keyword>
<evidence type="ECO:0000313" key="12">
    <source>
        <dbReference type="Proteomes" id="UP000283509"/>
    </source>
</evidence>
<evidence type="ECO:0000256" key="9">
    <source>
        <dbReference type="SAM" id="MobiDB-lite"/>
    </source>
</evidence>
<sequence>VWGAVQQEWRVSRALEVLLLHVENVKRLYERDHQELEEMRKLLAEYQIDMPNSSGNASNSNTQSNSDNPTPGVRLRTFSLAVGGKQQSQETRRISFTTGTTHAALSAFLGTKSSKRRASLMPDIRPFQESKASIAAVAAAAAAAAASSRASISAASKDKAEKNGQTSNGVFSITEEGSESGGEGSDTPPNSSGGTPTALAISRTLAQLHPDLYSAVPNTQEATRRLSEDDSSGSITQSMAADSTVTSTPAPNPEAGPQHWLMVGLEDVIGWIRGGRWPYSSQQTVLGARYAFTSLLLLLAAFFLLLTISSSDQQVPQPYHPGWTSITHVLHPFVTLRYVGTPPT</sequence>
<dbReference type="InterPro" id="IPR008677">
    <property type="entry name" value="MRVI1"/>
</dbReference>
<feature type="region of interest" description="Disordered" evidence="9">
    <location>
        <begin position="220"/>
        <end position="258"/>
    </location>
</feature>
<feature type="compositionally biased region" description="Polar residues" evidence="9">
    <location>
        <begin position="50"/>
        <end position="69"/>
    </location>
</feature>
<feature type="region of interest" description="Disordered" evidence="9">
    <location>
        <begin position="50"/>
        <end position="73"/>
    </location>
</feature>
<comment type="caution">
    <text evidence="11">The sequence shown here is derived from an EMBL/GenBank/DDBJ whole genome shotgun (WGS) entry which is preliminary data.</text>
</comment>
<dbReference type="PANTHER" id="PTHR15352:SF1">
    <property type="entry name" value="KASH5-LIKE COILED-COIL DOMAIN-CONTAINING PROTEIN"/>
    <property type="match status" value="1"/>
</dbReference>
<evidence type="ECO:0000256" key="3">
    <source>
        <dbReference type="ARBA" id="ARBA00022490"/>
    </source>
</evidence>
<organism evidence="11 12">
    <name type="scientific">Penaeus vannamei</name>
    <name type="common">Whiteleg shrimp</name>
    <name type="synonym">Litopenaeus vannamei</name>
    <dbReference type="NCBI Taxonomy" id="6689"/>
    <lineage>
        <taxon>Eukaryota</taxon>
        <taxon>Metazoa</taxon>
        <taxon>Ecdysozoa</taxon>
        <taxon>Arthropoda</taxon>
        <taxon>Crustacea</taxon>
        <taxon>Multicrustacea</taxon>
        <taxon>Malacostraca</taxon>
        <taxon>Eumalacostraca</taxon>
        <taxon>Eucarida</taxon>
        <taxon>Decapoda</taxon>
        <taxon>Dendrobranchiata</taxon>
        <taxon>Penaeoidea</taxon>
        <taxon>Penaeidae</taxon>
        <taxon>Penaeus</taxon>
    </lineage>
</organism>
<keyword evidence="5 10" id="KW-1133">Transmembrane helix</keyword>
<dbReference type="GO" id="GO:0016020">
    <property type="term" value="C:membrane"/>
    <property type="evidence" value="ECO:0007669"/>
    <property type="project" value="UniProtKB-SubCell"/>
</dbReference>
<dbReference type="EMBL" id="QCYY01001058">
    <property type="protein sequence ID" value="ROT80839.1"/>
    <property type="molecule type" value="Genomic_DNA"/>
</dbReference>
<keyword evidence="12" id="KW-1185">Reference proteome</keyword>
<reference evidence="11 12" key="2">
    <citation type="submission" date="2019-01" db="EMBL/GenBank/DDBJ databases">
        <title>The decoding of complex shrimp genome reveals the adaptation for benthos swimmer, frequently molting mechanism and breeding impact on genome.</title>
        <authorList>
            <person name="Sun Y."/>
            <person name="Gao Y."/>
            <person name="Yu Y."/>
        </authorList>
    </citation>
    <scope>NUCLEOTIDE SEQUENCE [LARGE SCALE GENOMIC DNA]</scope>
    <source>
        <tissue evidence="11">Muscle</tissue>
    </source>
</reference>
<feature type="coiled-coil region" evidence="8">
    <location>
        <begin position="19"/>
        <end position="49"/>
    </location>
</feature>
<protein>
    <submittedName>
        <fullName evidence="11">Uncharacterized protein</fullName>
    </submittedName>
</protein>